<feature type="transmembrane region" description="Helical" evidence="1">
    <location>
        <begin position="7"/>
        <end position="31"/>
    </location>
</feature>
<feature type="transmembrane region" description="Helical" evidence="1">
    <location>
        <begin position="271"/>
        <end position="292"/>
    </location>
</feature>
<feature type="transmembrane region" description="Helical" evidence="1">
    <location>
        <begin position="304"/>
        <end position="322"/>
    </location>
</feature>
<accession>A0A521ERG6</accession>
<feature type="transmembrane region" description="Helical" evidence="1">
    <location>
        <begin position="202"/>
        <end position="225"/>
    </location>
</feature>
<feature type="transmembrane region" description="Helical" evidence="1">
    <location>
        <begin position="334"/>
        <end position="355"/>
    </location>
</feature>
<keyword evidence="3" id="KW-1185">Reference proteome</keyword>
<evidence type="ECO:0000313" key="2">
    <source>
        <dbReference type="EMBL" id="SMO86524.1"/>
    </source>
</evidence>
<feature type="transmembrane region" description="Helical" evidence="1">
    <location>
        <begin position="74"/>
        <end position="93"/>
    </location>
</feature>
<dbReference type="Proteomes" id="UP000317593">
    <property type="component" value="Unassembled WGS sequence"/>
</dbReference>
<organism evidence="2 3">
    <name type="scientific">Fodinibius sediminis</name>
    <dbReference type="NCBI Taxonomy" id="1214077"/>
    <lineage>
        <taxon>Bacteria</taxon>
        <taxon>Pseudomonadati</taxon>
        <taxon>Balneolota</taxon>
        <taxon>Balneolia</taxon>
        <taxon>Balneolales</taxon>
        <taxon>Balneolaceae</taxon>
        <taxon>Fodinibius</taxon>
    </lineage>
</organism>
<feature type="transmembrane region" description="Helical" evidence="1">
    <location>
        <begin position="147"/>
        <end position="167"/>
    </location>
</feature>
<feature type="transmembrane region" description="Helical" evidence="1">
    <location>
        <begin position="179"/>
        <end position="196"/>
    </location>
</feature>
<protein>
    <submittedName>
        <fullName evidence="2">Uncharacterized protein</fullName>
    </submittedName>
</protein>
<reference evidence="2 3" key="1">
    <citation type="submission" date="2017-05" db="EMBL/GenBank/DDBJ databases">
        <authorList>
            <person name="Varghese N."/>
            <person name="Submissions S."/>
        </authorList>
    </citation>
    <scope>NUCLEOTIDE SEQUENCE [LARGE SCALE GENOMIC DNA]</scope>
    <source>
        <strain evidence="2 3">DSM 21194</strain>
    </source>
</reference>
<keyword evidence="1" id="KW-0812">Transmembrane</keyword>
<evidence type="ECO:0000313" key="3">
    <source>
        <dbReference type="Proteomes" id="UP000317593"/>
    </source>
</evidence>
<evidence type="ECO:0000256" key="1">
    <source>
        <dbReference type="SAM" id="Phobius"/>
    </source>
</evidence>
<name>A0A521ERG6_9BACT</name>
<feature type="transmembrane region" description="Helical" evidence="1">
    <location>
        <begin position="99"/>
        <end position="118"/>
    </location>
</feature>
<keyword evidence="1" id="KW-1133">Transmembrane helix</keyword>
<gene>
    <name evidence="2" type="ORF">SAMN06265218_11853</name>
</gene>
<dbReference type="RefSeq" id="WP_142715707.1">
    <property type="nucleotide sequence ID" value="NZ_FXTH01000018.1"/>
</dbReference>
<feature type="transmembrane region" description="Helical" evidence="1">
    <location>
        <begin position="125"/>
        <end position="141"/>
    </location>
</feature>
<dbReference type="OrthoDB" id="9811974at2"/>
<keyword evidence="1" id="KW-0472">Membrane</keyword>
<dbReference type="EMBL" id="FXTH01000018">
    <property type="protein sequence ID" value="SMO86524.1"/>
    <property type="molecule type" value="Genomic_DNA"/>
</dbReference>
<dbReference type="AlphaFoldDB" id="A0A521ERG6"/>
<proteinExistence type="predicted"/>
<feature type="transmembrane region" description="Helical" evidence="1">
    <location>
        <begin position="237"/>
        <end position="259"/>
    </location>
</feature>
<sequence>MNSKVNVPTYILVGLLFLAAIGLLTGLYAGLVRLGFLSEVDHAVSPLAHGPLMINGFLGTLIGLERAAALDKKWAFIGPVFMAVSTVFLLTGLQVLGEWSLILGSVGLAVVMGFLYYLQPKIYHLIMALGAGALLVGNLFYVSGYPIYMLVGWWAAFPMLTIFGERLELNRIMRPPKQAQQIFAGLILGWIIALIVTHVDRAIGWSIASLLLIGVAGWLIQYDVARRTIKSVEWTRYSAICLLTGYGWLILAGLFGLWYGFPTAGPMYDGLLHIIFVGFVFSMIFAHASVIIPSLSGKMVPWHGYFYLPLILLHSFLAVRIFGDLVLSPLVRIIGSHGNVLAIILFLAGVLYQLLSKAFEKKKFKMKQVEKSH</sequence>